<dbReference type="RefSeq" id="WP_092425736.1">
    <property type="nucleotide sequence ID" value="NZ_FPCK01000003.1"/>
</dbReference>
<feature type="domain" description="ABC transporter" evidence="11">
    <location>
        <begin position="257"/>
        <end position="500"/>
    </location>
</feature>
<keyword evidence="13" id="KW-1185">Reference proteome</keyword>
<dbReference type="FunFam" id="3.40.50.300:FF:000127">
    <property type="entry name" value="Ribose import ATP-binding protein RbsA"/>
    <property type="match status" value="1"/>
</dbReference>
<dbReference type="GO" id="GO:0005886">
    <property type="term" value="C:plasma membrane"/>
    <property type="evidence" value="ECO:0007669"/>
    <property type="project" value="UniProtKB-SubCell"/>
</dbReference>
<name>A0A1I7NRS5_9HYPH</name>
<dbReference type="CDD" id="cd03215">
    <property type="entry name" value="ABC_Carb_Monos_II"/>
    <property type="match status" value="1"/>
</dbReference>
<organism evidence="12 13">
    <name type="scientific">Devosia crocina</name>
    <dbReference type="NCBI Taxonomy" id="429728"/>
    <lineage>
        <taxon>Bacteria</taxon>
        <taxon>Pseudomonadati</taxon>
        <taxon>Pseudomonadota</taxon>
        <taxon>Alphaproteobacteria</taxon>
        <taxon>Hyphomicrobiales</taxon>
        <taxon>Devosiaceae</taxon>
        <taxon>Devosia</taxon>
    </lineage>
</organism>
<evidence type="ECO:0000259" key="11">
    <source>
        <dbReference type="PROSITE" id="PS50893"/>
    </source>
</evidence>
<dbReference type="Gene3D" id="3.40.50.300">
    <property type="entry name" value="P-loop containing nucleotide triphosphate hydrolases"/>
    <property type="match status" value="2"/>
</dbReference>
<dbReference type="STRING" id="429728.SAMN05216456_2886"/>
<dbReference type="PANTHER" id="PTHR43790:SF3">
    <property type="entry name" value="D-ALLOSE IMPORT ATP-BINDING PROTEIN ALSA-RELATED"/>
    <property type="match status" value="1"/>
</dbReference>
<gene>
    <name evidence="12" type="ORF">SAMN05216456_2886</name>
</gene>
<dbReference type="InterPro" id="IPR003439">
    <property type="entry name" value="ABC_transporter-like_ATP-bd"/>
</dbReference>
<dbReference type="InterPro" id="IPR027417">
    <property type="entry name" value="P-loop_NTPase"/>
</dbReference>
<sequence length="503" mass="53988">MSGTPVIEMRGITKSFPGVKALRGVSFACGRGEVHALCGENGAGKSTLIKILSGVYRPDAGEVLIDGETKHFSHPQQALLAGISVIYQEFSLLPERSVAQNLFLGREPLRNGLVDSKAMVAETRRVLGLFGVRHRIEPDTLVADLDVASQQMVEIAKAVSLNAKVIVMDEPTAALNEAECEVLFTLVEQLRASGTAIIYITHRMREVTRIADRVTVIKDGEVAGSFDQVPAPEAVVRAMVGRDISEYYPEPATPAEIGRPVLTVAGGNNSALRDINLELRAGEIVGFAGLQGAGRTALAMALFGAKSFATGTMTLDGETVKLNSPRDAIRAGIGMLPGDRKASALVLMQSVRDNGMLTARAFANLFGTADRNRFTDVDGMNALLDRIKVRAPSYEQEMRFLSGGNQQKAIVARWLALKPKVLIFIEPTRGIDVDAKASIYHLMRDLARAGTAVMMVSSDLPEILGASDRILVMREGRIVGEFGRSATETELMLAATGETDVAA</sequence>
<dbReference type="CDD" id="cd03216">
    <property type="entry name" value="ABC_Carb_Monos_I"/>
    <property type="match status" value="1"/>
</dbReference>
<dbReference type="Pfam" id="PF00005">
    <property type="entry name" value="ABC_tran"/>
    <property type="match status" value="2"/>
</dbReference>
<dbReference type="PANTHER" id="PTHR43790">
    <property type="entry name" value="CARBOHYDRATE TRANSPORT ATP-BINDING PROTEIN MG119-RELATED"/>
    <property type="match status" value="1"/>
</dbReference>
<evidence type="ECO:0000313" key="13">
    <source>
        <dbReference type="Proteomes" id="UP000199074"/>
    </source>
</evidence>
<evidence type="ECO:0000256" key="10">
    <source>
        <dbReference type="ARBA" id="ARBA00023136"/>
    </source>
</evidence>
<evidence type="ECO:0000256" key="4">
    <source>
        <dbReference type="ARBA" id="ARBA00022475"/>
    </source>
</evidence>
<dbReference type="EMBL" id="FPCK01000003">
    <property type="protein sequence ID" value="SFV37369.1"/>
    <property type="molecule type" value="Genomic_DNA"/>
</dbReference>
<keyword evidence="3" id="KW-0813">Transport</keyword>
<evidence type="ECO:0000256" key="6">
    <source>
        <dbReference type="ARBA" id="ARBA00022737"/>
    </source>
</evidence>
<dbReference type="PROSITE" id="PS50893">
    <property type="entry name" value="ABC_TRANSPORTER_2"/>
    <property type="match status" value="2"/>
</dbReference>
<evidence type="ECO:0000313" key="12">
    <source>
        <dbReference type="EMBL" id="SFV37369.1"/>
    </source>
</evidence>
<accession>A0A1I7NRS5</accession>
<proteinExistence type="inferred from homology"/>
<reference evidence="12 13" key="1">
    <citation type="submission" date="2016-10" db="EMBL/GenBank/DDBJ databases">
        <authorList>
            <person name="de Groot N.N."/>
        </authorList>
    </citation>
    <scope>NUCLEOTIDE SEQUENCE [LARGE SCALE GENOMIC DNA]</scope>
    <source>
        <strain evidence="12 13">IPL20</strain>
    </source>
</reference>
<dbReference type="GO" id="GO:0005524">
    <property type="term" value="F:ATP binding"/>
    <property type="evidence" value="ECO:0007669"/>
    <property type="project" value="UniProtKB-KW"/>
</dbReference>
<dbReference type="InterPro" id="IPR050107">
    <property type="entry name" value="ABC_carbohydrate_import_ATPase"/>
</dbReference>
<evidence type="ECO:0000256" key="3">
    <source>
        <dbReference type="ARBA" id="ARBA00022448"/>
    </source>
</evidence>
<dbReference type="GO" id="GO:0016887">
    <property type="term" value="F:ATP hydrolysis activity"/>
    <property type="evidence" value="ECO:0007669"/>
    <property type="project" value="InterPro"/>
</dbReference>
<dbReference type="InterPro" id="IPR017871">
    <property type="entry name" value="ABC_transporter-like_CS"/>
</dbReference>
<keyword evidence="7" id="KW-0547">Nucleotide-binding</keyword>
<keyword evidence="10" id="KW-0472">Membrane</keyword>
<keyword evidence="6" id="KW-0677">Repeat</keyword>
<dbReference type="Proteomes" id="UP000199074">
    <property type="component" value="Unassembled WGS sequence"/>
</dbReference>
<evidence type="ECO:0000256" key="2">
    <source>
        <dbReference type="ARBA" id="ARBA00005417"/>
    </source>
</evidence>
<keyword evidence="9" id="KW-1278">Translocase</keyword>
<comment type="subcellular location">
    <subcellularLocation>
        <location evidence="1">Cell membrane</location>
        <topology evidence="1">Peripheral membrane protein</topology>
    </subcellularLocation>
</comment>
<protein>
    <submittedName>
        <fullName evidence="12">Ribose transport system ATP-binding protein</fullName>
    </submittedName>
</protein>
<dbReference type="InterPro" id="IPR003593">
    <property type="entry name" value="AAA+_ATPase"/>
</dbReference>
<dbReference type="AlphaFoldDB" id="A0A1I7NRS5"/>
<evidence type="ECO:0000256" key="5">
    <source>
        <dbReference type="ARBA" id="ARBA00022597"/>
    </source>
</evidence>
<comment type="similarity">
    <text evidence="2">Belongs to the ABC transporter superfamily.</text>
</comment>
<evidence type="ECO:0000256" key="9">
    <source>
        <dbReference type="ARBA" id="ARBA00022967"/>
    </source>
</evidence>
<dbReference type="SUPFAM" id="SSF52540">
    <property type="entry name" value="P-loop containing nucleoside triphosphate hydrolases"/>
    <property type="match status" value="2"/>
</dbReference>
<dbReference type="SMART" id="SM00382">
    <property type="entry name" value="AAA"/>
    <property type="match status" value="2"/>
</dbReference>
<keyword evidence="4" id="KW-1003">Cell membrane</keyword>
<dbReference type="PROSITE" id="PS00211">
    <property type="entry name" value="ABC_TRANSPORTER_1"/>
    <property type="match status" value="1"/>
</dbReference>
<evidence type="ECO:0000256" key="1">
    <source>
        <dbReference type="ARBA" id="ARBA00004202"/>
    </source>
</evidence>
<dbReference type="OrthoDB" id="9805029at2"/>
<keyword evidence="8 12" id="KW-0067">ATP-binding</keyword>
<feature type="domain" description="ABC transporter" evidence="11">
    <location>
        <begin position="7"/>
        <end position="244"/>
    </location>
</feature>
<keyword evidence="5" id="KW-0762">Sugar transport</keyword>
<evidence type="ECO:0000256" key="8">
    <source>
        <dbReference type="ARBA" id="ARBA00022840"/>
    </source>
</evidence>
<evidence type="ECO:0000256" key="7">
    <source>
        <dbReference type="ARBA" id="ARBA00022741"/>
    </source>
</evidence>